<dbReference type="InterPro" id="IPR041373">
    <property type="entry name" value="RT_RNaseH"/>
</dbReference>
<dbReference type="GO" id="GO:0008270">
    <property type="term" value="F:zinc ion binding"/>
    <property type="evidence" value="ECO:0007669"/>
    <property type="project" value="UniProtKB-KW"/>
</dbReference>
<keyword evidence="5" id="KW-0378">Hydrolase</keyword>
<dbReference type="EMBL" id="BDIP01002974">
    <property type="protein sequence ID" value="GCA63291.1"/>
    <property type="molecule type" value="Genomic_DNA"/>
</dbReference>
<dbReference type="SUPFAM" id="SSF53098">
    <property type="entry name" value="Ribonuclease H-like"/>
    <property type="match status" value="1"/>
</dbReference>
<feature type="compositionally biased region" description="Acidic residues" evidence="8">
    <location>
        <begin position="825"/>
        <end position="855"/>
    </location>
</feature>
<evidence type="ECO:0000256" key="8">
    <source>
        <dbReference type="SAM" id="MobiDB-lite"/>
    </source>
</evidence>
<dbReference type="GO" id="GO:0003676">
    <property type="term" value="F:nucleic acid binding"/>
    <property type="evidence" value="ECO:0007669"/>
    <property type="project" value="InterPro"/>
</dbReference>
<feature type="region of interest" description="Disordered" evidence="8">
    <location>
        <begin position="171"/>
        <end position="212"/>
    </location>
</feature>
<evidence type="ECO:0000259" key="11">
    <source>
        <dbReference type="PROSITE" id="PS50994"/>
    </source>
</evidence>
<dbReference type="Gene3D" id="3.30.70.270">
    <property type="match status" value="2"/>
</dbReference>
<dbReference type="InterPro" id="IPR012337">
    <property type="entry name" value="RNaseH-like_sf"/>
</dbReference>
<evidence type="ECO:0000256" key="1">
    <source>
        <dbReference type="ARBA" id="ARBA00022679"/>
    </source>
</evidence>
<dbReference type="GO" id="GO:0015074">
    <property type="term" value="P:DNA integration"/>
    <property type="evidence" value="ECO:0007669"/>
    <property type="project" value="InterPro"/>
</dbReference>
<dbReference type="Gene3D" id="3.10.10.10">
    <property type="entry name" value="HIV Type 1 Reverse Transcriptase, subunit A, domain 1"/>
    <property type="match status" value="1"/>
</dbReference>
<dbReference type="InterPro" id="IPR043128">
    <property type="entry name" value="Rev_trsase/Diguanyl_cyclase"/>
</dbReference>
<feature type="compositionally biased region" description="Low complexity" evidence="8">
    <location>
        <begin position="117"/>
        <end position="145"/>
    </location>
</feature>
<evidence type="ECO:0000259" key="10">
    <source>
        <dbReference type="PROSITE" id="PS50878"/>
    </source>
</evidence>
<dbReference type="CDD" id="cd01647">
    <property type="entry name" value="RT_LTR"/>
    <property type="match status" value="1"/>
</dbReference>
<dbReference type="PANTHER" id="PTHR37984">
    <property type="entry name" value="PROTEIN CBG26694"/>
    <property type="match status" value="1"/>
</dbReference>
<evidence type="ECO:0000256" key="2">
    <source>
        <dbReference type="ARBA" id="ARBA00022695"/>
    </source>
</evidence>
<feature type="region of interest" description="Disordered" evidence="8">
    <location>
        <begin position="825"/>
        <end position="863"/>
    </location>
</feature>
<dbReference type="InterPro" id="IPR036397">
    <property type="entry name" value="RNaseH_sf"/>
</dbReference>
<keyword evidence="7" id="KW-0863">Zinc-finger</keyword>
<protein>
    <recommendedName>
        <fullName evidence="14">Reverse transcriptase</fullName>
    </recommendedName>
</protein>
<keyword evidence="1" id="KW-0808">Transferase</keyword>
<evidence type="ECO:0000259" key="9">
    <source>
        <dbReference type="PROSITE" id="PS50158"/>
    </source>
</evidence>
<feature type="domain" description="CCHC-type" evidence="9">
    <location>
        <begin position="166"/>
        <end position="181"/>
    </location>
</feature>
<reference evidence="12 13" key="1">
    <citation type="journal article" date="2018" name="PLoS ONE">
        <title>The draft genome of Kipferlia bialata reveals reductive genome evolution in fornicate parasites.</title>
        <authorList>
            <person name="Tanifuji G."/>
            <person name="Takabayashi S."/>
            <person name="Kume K."/>
            <person name="Takagi M."/>
            <person name="Nakayama T."/>
            <person name="Kamikawa R."/>
            <person name="Inagaki Y."/>
            <person name="Hashimoto T."/>
        </authorList>
    </citation>
    <scope>NUCLEOTIDE SEQUENCE [LARGE SCALE GENOMIC DNA]</scope>
    <source>
        <strain evidence="12">NY0173</strain>
    </source>
</reference>
<proteinExistence type="predicted"/>
<dbReference type="Gene3D" id="4.10.60.10">
    <property type="entry name" value="Zinc finger, CCHC-type"/>
    <property type="match status" value="1"/>
</dbReference>
<dbReference type="Pfam" id="PF17921">
    <property type="entry name" value="Integrase_H2C2"/>
    <property type="match status" value="1"/>
</dbReference>
<feature type="compositionally biased region" description="Basic and acidic residues" evidence="8">
    <location>
        <begin position="1268"/>
        <end position="1288"/>
    </location>
</feature>
<dbReference type="SUPFAM" id="SSF57756">
    <property type="entry name" value="Retrovirus zinc finger-like domains"/>
    <property type="match status" value="1"/>
</dbReference>
<dbReference type="Pfam" id="PF17917">
    <property type="entry name" value="RT_RNaseH"/>
    <property type="match status" value="1"/>
</dbReference>
<feature type="non-terminal residue" evidence="12">
    <location>
        <position position="1493"/>
    </location>
</feature>
<accession>A0A391NNL7</accession>
<dbReference type="GO" id="GO:0016787">
    <property type="term" value="F:hydrolase activity"/>
    <property type="evidence" value="ECO:0007669"/>
    <property type="project" value="UniProtKB-KW"/>
</dbReference>
<sequence>MSVDAYCALFLEQLHAVTETHVNPARWSQDVEALFLRGLASQRLRAQLLRTASTRRADAPFKVLAKAAMKWNDAYIRDDTEREAYPSARGAQSARVAPAMGGGAYVPSRTPAQGQFQRPPVARQAQAQGPQVARQQQGQAQAAPRVFQAKPQVGAMGEQRPETRTCYNCGTPGHLARDCPQPRKSRQGPRAQEPKTFGLGGRYPDRASKQQPKNIQAVQDGMSEAGWEQEGEWGEMDIGAVSECGSRASSPKMAAVLQSECGAHYKNRLLFDTGAARCLISRDIAEGFRARGAKFKEVQVKLRMAVAGGPRVRVREAISLYVGWNGNWVQEPVEFLIVQGLSTSTPAIVSYDVARRLKYVAVHDGECAPAPAQMRKLAPKHHAEVRAQLDELLAKGIIVPSKSASAAALVMVPKGDGWRMCIDYRPVNGKTKRYNGPIPHVTAVRDRLSGSEWFGVVDLTSGFHQMKVDEGSQELTAFTTPFGVFQFTRLSFGLMNAASWFHAQMVSVMRGEEGEEDLTNGKVEVFVDDIGMHAPTLEELRAILREVLRRLRRAKLLVKPKKTVLGVREVKVLGMVMSGKRYWIDKEQAAAVYAMGVPKSRAEVMSFLGLIGYYGRFLPHLSTRTQHMSALKGKGVEFVWTPECQAEYEDVLAQIRDNPALSLIDYNNEIVVRTDASVVGIGGGLFQRKKGDSSTERPIAFYSRKLTDTEQRRPIQETEALSVVEALKRWEHYLLGVHFILYTDNRNLVFVCQATTGKVGRWRMQLEMHSFTVRHITGEKNFVADCLSRVGYEKALMHQEHCALGRSVHSQSAYQEVCHVEWEPYDGEDEETDGEASATEPEDGEGGDAAADEAESSVSISMDALVRPRDQTSRLHQRENRPQVRAVPLAEQIRTYVEQNQTEPRRQVTRTLAERAEAGASVFSVSDRSYGDGPRDVPSHEYKVAQEMLQALAERQRDEGAPVTDEEAYGRGTHQVGTLRFRGGLMVLPKAATEVQRYLYQACHGPGRGHRGVRETLRLLREEMKVTWTGQREDVARWVKACPLCQKVRRQRTERPQPGDITAGEPWEVVCIDTIGPIIIGQDSQKWYVITMVDSFSRYTELKVVKDKKPRTMALALVGSVCSRYGIPRVLRSDHGTEYDNALMHELANSMGMAQTYSLAYHPEANGIVERMNQEVMRHVRAFTLEHGHARDWQLWVPSTMAILNGTVNRVTGKTPYEVVYGRTLRTVAQPLGDWILRCEGKAQELLGAEEAVVNHVGVDTDSGGEQEEGRETDRREREREREGERGRGTIPNSPGIDAQTRREVQAYVQGRDRRAHEVAQEALARQQAALEARQQVGEEHGDPIMVGDLVLVTPEPKPRSKVHSRMWGPFLVVRADQAYALVLRDMWDTRRTIKVHRCRVARFHTDEYTNLDHLVGLRGRDLSVYTVKEVLGHRVENWEDGLHLLLKVTWVGYDGVFEEDYEEVGDCVPFKAYAQVQQSRRSADWLRFFGSE</sequence>
<keyword evidence="6" id="KW-0695">RNA-directed DNA polymerase</keyword>
<dbReference type="SUPFAM" id="SSF56672">
    <property type="entry name" value="DNA/RNA polymerases"/>
    <property type="match status" value="1"/>
</dbReference>
<keyword evidence="3" id="KW-0540">Nuclease</keyword>
<dbReference type="InterPro" id="IPR043502">
    <property type="entry name" value="DNA/RNA_pol_sf"/>
</dbReference>
<feature type="region of interest" description="Disordered" evidence="8">
    <location>
        <begin position="1256"/>
        <end position="1299"/>
    </location>
</feature>
<keyword evidence="7" id="KW-0862">Zinc</keyword>
<organism evidence="12 13">
    <name type="scientific">Kipferlia bialata</name>
    <dbReference type="NCBI Taxonomy" id="797122"/>
    <lineage>
        <taxon>Eukaryota</taxon>
        <taxon>Metamonada</taxon>
        <taxon>Carpediemonas-like organisms</taxon>
        <taxon>Kipferlia</taxon>
    </lineage>
</organism>
<dbReference type="CDD" id="cd09274">
    <property type="entry name" value="RNase_HI_RT_Ty3"/>
    <property type="match status" value="1"/>
</dbReference>
<dbReference type="Pfam" id="PF00078">
    <property type="entry name" value="RVT_1"/>
    <property type="match status" value="1"/>
</dbReference>
<evidence type="ECO:0000256" key="5">
    <source>
        <dbReference type="ARBA" id="ARBA00022801"/>
    </source>
</evidence>
<evidence type="ECO:0000256" key="7">
    <source>
        <dbReference type="PROSITE-ProRule" id="PRU00047"/>
    </source>
</evidence>
<evidence type="ECO:0000256" key="3">
    <source>
        <dbReference type="ARBA" id="ARBA00022722"/>
    </source>
</evidence>
<dbReference type="PROSITE" id="PS50994">
    <property type="entry name" value="INTEGRASE"/>
    <property type="match status" value="1"/>
</dbReference>
<dbReference type="InterPro" id="IPR001584">
    <property type="entry name" value="Integrase_cat-core"/>
</dbReference>
<feature type="domain" description="Reverse transcriptase" evidence="10">
    <location>
        <begin position="393"/>
        <end position="577"/>
    </location>
</feature>
<keyword evidence="7" id="KW-0479">Metal-binding</keyword>
<dbReference type="PROSITE" id="PS50878">
    <property type="entry name" value="RT_POL"/>
    <property type="match status" value="1"/>
</dbReference>
<evidence type="ECO:0000256" key="6">
    <source>
        <dbReference type="ARBA" id="ARBA00022918"/>
    </source>
</evidence>
<evidence type="ECO:0008006" key="14">
    <source>
        <dbReference type="Google" id="ProtNLM"/>
    </source>
</evidence>
<keyword evidence="4" id="KW-0255">Endonuclease</keyword>
<dbReference type="InterPro" id="IPR000477">
    <property type="entry name" value="RT_dom"/>
</dbReference>
<dbReference type="Pfam" id="PF00098">
    <property type="entry name" value="zf-CCHC"/>
    <property type="match status" value="1"/>
</dbReference>
<evidence type="ECO:0000256" key="4">
    <source>
        <dbReference type="ARBA" id="ARBA00022759"/>
    </source>
</evidence>
<gene>
    <name evidence="12" type="ORF">KIPB_009076</name>
</gene>
<dbReference type="GO" id="GO:0004519">
    <property type="term" value="F:endonuclease activity"/>
    <property type="evidence" value="ECO:0007669"/>
    <property type="project" value="UniProtKB-KW"/>
</dbReference>
<keyword evidence="2" id="KW-0548">Nucleotidyltransferase</keyword>
<comment type="caution">
    <text evidence="12">The sequence shown here is derived from an EMBL/GenBank/DDBJ whole genome shotgun (WGS) entry which is preliminary data.</text>
</comment>
<dbReference type="InterPro" id="IPR041588">
    <property type="entry name" value="Integrase_H2C2"/>
</dbReference>
<evidence type="ECO:0000313" key="12">
    <source>
        <dbReference type="EMBL" id="GCA63291.1"/>
    </source>
</evidence>
<dbReference type="Pfam" id="PF00665">
    <property type="entry name" value="rve"/>
    <property type="match status" value="1"/>
</dbReference>
<dbReference type="OrthoDB" id="413122at2759"/>
<dbReference type="GO" id="GO:0003964">
    <property type="term" value="F:RNA-directed DNA polymerase activity"/>
    <property type="evidence" value="ECO:0007669"/>
    <property type="project" value="UniProtKB-KW"/>
</dbReference>
<dbReference type="PANTHER" id="PTHR37984:SF5">
    <property type="entry name" value="PROTEIN NYNRIN-LIKE"/>
    <property type="match status" value="1"/>
</dbReference>
<dbReference type="SMART" id="SM00343">
    <property type="entry name" value="ZnF_C2HC"/>
    <property type="match status" value="1"/>
</dbReference>
<evidence type="ECO:0000313" key="13">
    <source>
        <dbReference type="Proteomes" id="UP000265618"/>
    </source>
</evidence>
<keyword evidence="13" id="KW-1185">Reference proteome</keyword>
<dbReference type="Proteomes" id="UP000265618">
    <property type="component" value="Unassembled WGS sequence"/>
</dbReference>
<dbReference type="InterPro" id="IPR001878">
    <property type="entry name" value="Znf_CCHC"/>
</dbReference>
<dbReference type="InterPro" id="IPR050951">
    <property type="entry name" value="Retrovirus_Pol_polyprotein"/>
</dbReference>
<feature type="domain" description="Integrase catalytic" evidence="11">
    <location>
        <begin position="1062"/>
        <end position="1224"/>
    </location>
</feature>
<feature type="region of interest" description="Disordered" evidence="8">
    <location>
        <begin position="86"/>
        <end position="145"/>
    </location>
</feature>
<dbReference type="PROSITE" id="PS50158">
    <property type="entry name" value="ZF_CCHC"/>
    <property type="match status" value="1"/>
</dbReference>
<dbReference type="InterPro" id="IPR036875">
    <property type="entry name" value="Znf_CCHC_sf"/>
</dbReference>
<dbReference type="Gene3D" id="1.10.340.70">
    <property type="match status" value="1"/>
</dbReference>
<dbReference type="Gene3D" id="3.30.420.10">
    <property type="entry name" value="Ribonuclease H-like superfamily/Ribonuclease H"/>
    <property type="match status" value="1"/>
</dbReference>
<name>A0A391NNL7_9EUKA</name>